<evidence type="ECO:0000313" key="5">
    <source>
        <dbReference type="EMBL" id="RKX68052.1"/>
    </source>
</evidence>
<reference evidence="5 6" key="1">
    <citation type="submission" date="2018-06" db="EMBL/GenBank/DDBJ databases">
        <title>Extensive metabolic versatility and redundancy in microbially diverse, dynamic hydrothermal sediments.</title>
        <authorList>
            <person name="Dombrowski N."/>
            <person name="Teske A."/>
            <person name="Baker B.J."/>
        </authorList>
    </citation>
    <scope>NUCLEOTIDE SEQUENCE [LARGE SCALE GENOMIC DNA]</scope>
    <source>
        <strain evidence="5">B35_G9</strain>
    </source>
</reference>
<evidence type="ECO:0000313" key="6">
    <source>
        <dbReference type="Proteomes" id="UP000282321"/>
    </source>
</evidence>
<evidence type="ECO:0000256" key="2">
    <source>
        <dbReference type="SAM" id="Coils"/>
    </source>
</evidence>
<feature type="transmembrane region" description="Helical" evidence="3">
    <location>
        <begin position="7"/>
        <end position="27"/>
    </location>
</feature>
<evidence type="ECO:0000256" key="3">
    <source>
        <dbReference type="SAM" id="Phobius"/>
    </source>
</evidence>
<keyword evidence="3" id="KW-1133">Transmembrane helix</keyword>
<dbReference type="GO" id="GO:0004888">
    <property type="term" value="F:transmembrane signaling receptor activity"/>
    <property type="evidence" value="ECO:0007669"/>
    <property type="project" value="InterPro"/>
</dbReference>
<dbReference type="GO" id="GO:0006935">
    <property type="term" value="P:chemotaxis"/>
    <property type="evidence" value="ECO:0007669"/>
    <property type="project" value="InterPro"/>
</dbReference>
<evidence type="ECO:0000259" key="4">
    <source>
        <dbReference type="PROSITE" id="PS50111"/>
    </source>
</evidence>
<protein>
    <recommendedName>
        <fullName evidence="4">Methyl-accepting transducer domain-containing protein</fullName>
    </recommendedName>
</protein>
<dbReference type="EMBL" id="QNBC01000004">
    <property type="protein sequence ID" value="RKX68052.1"/>
    <property type="molecule type" value="Genomic_DNA"/>
</dbReference>
<proteinExistence type="predicted"/>
<dbReference type="PROSITE" id="PS50111">
    <property type="entry name" value="CHEMOTAXIS_TRANSDUC_2"/>
    <property type="match status" value="1"/>
</dbReference>
<comment type="caution">
    <text evidence="5">The sequence shown here is derived from an EMBL/GenBank/DDBJ whole genome shotgun (WGS) entry which is preliminary data.</text>
</comment>
<name>A0A660SBS8_UNCT6</name>
<dbReference type="GO" id="GO:0007165">
    <property type="term" value="P:signal transduction"/>
    <property type="evidence" value="ECO:0007669"/>
    <property type="project" value="UniProtKB-KW"/>
</dbReference>
<keyword evidence="1" id="KW-0807">Transducer</keyword>
<dbReference type="InterPro" id="IPR004089">
    <property type="entry name" value="MCPsignal_dom"/>
</dbReference>
<feature type="transmembrane region" description="Helical" evidence="3">
    <location>
        <begin position="159"/>
        <end position="176"/>
    </location>
</feature>
<keyword evidence="2" id="KW-0175">Coiled coil</keyword>
<accession>A0A660SBS8</accession>
<dbReference type="SUPFAM" id="SSF58104">
    <property type="entry name" value="Methyl-accepting chemotaxis protein (MCP) signaling domain"/>
    <property type="match status" value="1"/>
</dbReference>
<dbReference type="GO" id="GO:0016020">
    <property type="term" value="C:membrane"/>
    <property type="evidence" value="ECO:0007669"/>
    <property type="project" value="InterPro"/>
</dbReference>
<gene>
    <name evidence="5" type="ORF">DRP44_00660</name>
</gene>
<organism evidence="5 6">
    <name type="scientific">candidate division TA06 bacterium</name>
    <dbReference type="NCBI Taxonomy" id="2250710"/>
    <lineage>
        <taxon>Bacteria</taxon>
        <taxon>Bacteria division TA06</taxon>
    </lineage>
</organism>
<feature type="coiled-coil region" evidence="2">
    <location>
        <begin position="337"/>
        <end position="405"/>
    </location>
</feature>
<keyword evidence="3" id="KW-0472">Membrane</keyword>
<dbReference type="PRINTS" id="PR00260">
    <property type="entry name" value="CHEMTRNSDUCR"/>
</dbReference>
<keyword evidence="3" id="KW-0812">Transmembrane</keyword>
<dbReference type="Proteomes" id="UP000282321">
    <property type="component" value="Unassembled WGS sequence"/>
</dbReference>
<sequence>MKIWNKSRIYIFVLALVLFFILTYRFYKLDQKKEKLIDKEYISFLSSQIKSNINNKLQISSAVLKYIVNLQYFKEIAVFDSSGKELFSMAKGNSIADTVLIKSLVTNPSNNDSLLFTGNVYINVIPIKSVLNNVPIGKAILVTVPHLEGNYFMFIRKQLYLIVAFILFLLIIFIKFPEKQMLSIEQSEQDNNAEDELVEIFKEERKIDTEHEIKPEINNKNDLKKIKNNIIKKLDELILTMGKIEEYEKMKYGIDLEDSLKSLNNDFQLFKNNIIHLEEEDAAISEKNRNFILKLKEGFGKIEYFANRLRILSYNAMILANSSGSEGEGFKVVADEMANLSDRIFQFQNEIENEIDKTNLRNESPLIEKLKEHINVTESHIGNIREEKEKENEKLNLAINSLIHKNKNKLYDRYKAALDEFKLFLEEIFPNLNS</sequence>
<dbReference type="AlphaFoldDB" id="A0A660SBS8"/>
<feature type="domain" description="Methyl-accepting transducer" evidence="4">
    <location>
        <begin position="302"/>
        <end position="358"/>
    </location>
</feature>
<dbReference type="Gene3D" id="1.10.287.950">
    <property type="entry name" value="Methyl-accepting chemotaxis protein"/>
    <property type="match status" value="1"/>
</dbReference>
<dbReference type="InterPro" id="IPR004090">
    <property type="entry name" value="Chemotax_Me-accpt_rcpt"/>
</dbReference>
<evidence type="ECO:0000256" key="1">
    <source>
        <dbReference type="PROSITE-ProRule" id="PRU00284"/>
    </source>
</evidence>